<organism evidence="2 3">
    <name type="scientific">Thioploca ingrica</name>
    <dbReference type="NCBI Taxonomy" id="40754"/>
    <lineage>
        <taxon>Bacteria</taxon>
        <taxon>Pseudomonadati</taxon>
        <taxon>Pseudomonadota</taxon>
        <taxon>Gammaproteobacteria</taxon>
        <taxon>Thiotrichales</taxon>
        <taxon>Thiotrichaceae</taxon>
        <taxon>Thioploca</taxon>
    </lineage>
</organism>
<dbReference type="InterPro" id="IPR052909">
    <property type="entry name" value="Transposase_6_like"/>
</dbReference>
<dbReference type="PANTHER" id="PTHR46637:SF1">
    <property type="entry name" value="BLL5188 PROTEIN"/>
    <property type="match status" value="1"/>
</dbReference>
<dbReference type="PANTHER" id="PTHR46637">
    <property type="entry name" value="TIS1421-TRANSPOSASE PROTEIN A"/>
    <property type="match status" value="1"/>
</dbReference>
<feature type="region of interest" description="Disordered" evidence="1">
    <location>
        <begin position="56"/>
        <end position="76"/>
    </location>
</feature>
<sequence>MGLETKNDYKLNGIKMAIRRWAKSGVWERVFKGLAAEADNEYAMIDSTLVRAHQHSAGALKKTRRTMRPSAAAEAD</sequence>
<proteinExistence type="predicted"/>
<gene>
    <name evidence="2" type="ORF">THII_3672</name>
</gene>
<evidence type="ECO:0000313" key="2">
    <source>
        <dbReference type="EMBL" id="BAP57969.1"/>
    </source>
</evidence>
<protein>
    <submittedName>
        <fullName evidence="2">Transposase</fullName>
    </submittedName>
</protein>
<evidence type="ECO:0000313" key="3">
    <source>
        <dbReference type="Proteomes" id="UP000031623"/>
    </source>
</evidence>
<dbReference type="HOGENOM" id="CLU_2653358_0_0_6"/>
<dbReference type="KEGG" id="tig:THII_3672"/>
<evidence type="ECO:0000256" key="1">
    <source>
        <dbReference type="SAM" id="MobiDB-lite"/>
    </source>
</evidence>
<accession>A0A090AK98</accession>
<reference evidence="2 3" key="1">
    <citation type="journal article" date="2014" name="ISME J.">
        <title>Ecophysiology of Thioploca ingrica as revealed by the complete genome sequence supplemented with proteomic evidence.</title>
        <authorList>
            <person name="Kojima H."/>
            <person name="Ogura Y."/>
            <person name="Yamamoto N."/>
            <person name="Togashi T."/>
            <person name="Mori H."/>
            <person name="Watanabe T."/>
            <person name="Nemoto F."/>
            <person name="Kurokawa K."/>
            <person name="Hayashi T."/>
            <person name="Fukui M."/>
        </authorList>
    </citation>
    <scope>NUCLEOTIDE SEQUENCE [LARGE SCALE GENOMIC DNA]</scope>
</reference>
<dbReference type="STRING" id="40754.THII_3672"/>
<dbReference type="AlphaFoldDB" id="A0A090AK98"/>
<dbReference type="EMBL" id="AP014633">
    <property type="protein sequence ID" value="BAP57969.1"/>
    <property type="molecule type" value="Genomic_DNA"/>
</dbReference>
<name>A0A090AK98_9GAMM</name>
<keyword evidence="3" id="KW-1185">Reference proteome</keyword>
<dbReference type="Proteomes" id="UP000031623">
    <property type="component" value="Chromosome"/>
</dbReference>